<name>A0A0S6W0D1_9BACT</name>
<dbReference type="AlphaFoldDB" id="A0A0S6W0D1"/>
<dbReference type="STRING" id="1499966.U14_02344"/>
<proteinExistence type="predicted"/>
<dbReference type="GO" id="GO:0016791">
    <property type="term" value="F:phosphatase activity"/>
    <property type="evidence" value="ECO:0007669"/>
    <property type="project" value="TreeGrafter"/>
</dbReference>
<feature type="binding site" evidence="2">
    <location>
        <position position="59"/>
    </location>
    <ligand>
        <name>substrate</name>
    </ligand>
</feature>
<dbReference type="Pfam" id="PF00300">
    <property type="entry name" value="His_Phos_1"/>
    <property type="match status" value="1"/>
</dbReference>
<dbReference type="CDD" id="cd07067">
    <property type="entry name" value="HP_PGM_like"/>
    <property type="match status" value="1"/>
</dbReference>
<protein>
    <submittedName>
        <fullName evidence="3">Phosphoglycerate/bisphosphoglycerate mutase</fullName>
    </submittedName>
</protein>
<evidence type="ECO:0000313" key="3">
    <source>
        <dbReference type="EMBL" id="GAK51102.1"/>
    </source>
</evidence>
<dbReference type="InterPro" id="IPR013078">
    <property type="entry name" value="His_Pase_superF_clade-1"/>
</dbReference>
<dbReference type="PANTHER" id="PTHR48100:SF44">
    <property type="entry name" value="PHOSPHATASE C1620.13-RELATED"/>
    <property type="match status" value="1"/>
</dbReference>
<reference evidence="3" key="1">
    <citation type="journal article" date="2015" name="PeerJ">
        <title>First genomic representation of candidate bacterial phylum KSB3 points to enhanced environmental sensing as a trigger of wastewater bulking.</title>
        <authorList>
            <person name="Sekiguchi Y."/>
            <person name="Ohashi A."/>
            <person name="Parks D.H."/>
            <person name="Yamauchi T."/>
            <person name="Tyson G.W."/>
            <person name="Hugenholtz P."/>
        </authorList>
    </citation>
    <scope>NUCLEOTIDE SEQUENCE [LARGE SCALE GENOMIC DNA]</scope>
</reference>
<feature type="active site" description="Proton donor/acceptor" evidence="1">
    <location>
        <position position="83"/>
    </location>
</feature>
<dbReference type="Proteomes" id="UP000030700">
    <property type="component" value="Unassembled WGS sequence"/>
</dbReference>
<dbReference type="PANTHER" id="PTHR48100">
    <property type="entry name" value="BROAD-SPECIFICITY PHOSPHATASE YOR283W-RELATED"/>
    <property type="match status" value="1"/>
</dbReference>
<feature type="active site" description="Tele-phosphohistidine intermediate" evidence="1">
    <location>
        <position position="10"/>
    </location>
</feature>
<dbReference type="Gene3D" id="3.40.50.1240">
    <property type="entry name" value="Phosphoglycerate mutase-like"/>
    <property type="match status" value="1"/>
</dbReference>
<keyword evidence="4" id="KW-1185">Reference proteome</keyword>
<dbReference type="SUPFAM" id="SSF53254">
    <property type="entry name" value="Phosphoglycerate mutase-like"/>
    <property type="match status" value="1"/>
</dbReference>
<dbReference type="SMART" id="SM00855">
    <property type="entry name" value="PGAM"/>
    <property type="match status" value="1"/>
</dbReference>
<sequence length="205" mass="23166">MTTELIIVRHGKTAWNLEGRLQGQQDTDLHPIGVKQAEALAERLQHEPFAAIYSSDLKRAAQTAEPIAKLKQQPIILHSGLRERNFGVFEGKTRTELETQFPEEWDKFHRYDPDYAMPNGVSLREFYKHGIECLEKIAKKHLGERVLVVTHGGLLGGLLRHTLGIPYSTPSGYQGVNTAINIFAFANNAWTLKTWGDASHLREIE</sequence>
<dbReference type="InterPro" id="IPR029033">
    <property type="entry name" value="His_PPase_superfam"/>
</dbReference>
<dbReference type="EMBL" id="DF820456">
    <property type="protein sequence ID" value="GAK51102.1"/>
    <property type="molecule type" value="Genomic_DNA"/>
</dbReference>
<evidence type="ECO:0000313" key="4">
    <source>
        <dbReference type="Proteomes" id="UP000030700"/>
    </source>
</evidence>
<dbReference type="InterPro" id="IPR050275">
    <property type="entry name" value="PGM_Phosphatase"/>
</dbReference>
<organism evidence="3">
    <name type="scientific">Candidatus Moduliflexus flocculans</name>
    <dbReference type="NCBI Taxonomy" id="1499966"/>
    <lineage>
        <taxon>Bacteria</taxon>
        <taxon>Candidatus Moduliflexota</taxon>
        <taxon>Candidatus Moduliflexia</taxon>
        <taxon>Candidatus Moduliflexales</taxon>
        <taxon>Candidatus Moduliflexaceae</taxon>
    </lineage>
</organism>
<dbReference type="HOGENOM" id="CLU_033323_9_5_0"/>
<feature type="binding site" evidence="2">
    <location>
        <begin position="9"/>
        <end position="16"/>
    </location>
    <ligand>
        <name>substrate</name>
    </ligand>
</feature>
<dbReference type="GO" id="GO:0005829">
    <property type="term" value="C:cytosol"/>
    <property type="evidence" value="ECO:0007669"/>
    <property type="project" value="TreeGrafter"/>
</dbReference>
<gene>
    <name evidence="3" type="ORF">U14_02344</name>
</gene>
<evidence type="ECO:0000256" key="1">
    <source>
        <dbReference type="PIRSR" id="PIRSR613078-1"/>
    </source>
</evidence>
<accession>A0A0S6W0D1</accession>
<evidence type="ECO:0000256" key="2">
    <source>
        <dbReference type="PIRSR" id="PIRSR613078-2"/>
    </source>
</evidence>